<dbReference type="Pfam" id="PF00561">
    <property type="entry name" value="Abhydrolase_1"/>
    <property type="match status" value="1"/>
</dbReference>
<dbReference type="InterPro" id="IPR000073">
    <property type="entry name" value="AB_hydrolase_1"/>
</dbReference>
<accession>A0AAD9VPN9</accession>
<gene>
    <name evidence="4" type="ORF">KPH14_005171</name>
</gene>
<dbReference type="AlphaFoldDB" id="A0AAD9VPN9"/>
<name>A0AAD9VPN9_9HYME</name>
<comment type="similarity">
    <text evidence="1">Belongs to the AB hydrolase superfamily.</text>
</comment>
<dbReference type="InterPro" id="IPR050266">
    <property type="entry name" value="AB_hydrolase_sf"/>
</dbReference>
<dbReference type="EMBL" id="JAIFRP010000039">
    <property type="protein sequence ID" value="KAK2581510.1"/>
    <property type="molecule type" value="Genomic_DNA"/>
</dbReference>
<keyword evidence="2" id="KW-0378">Hydrolase</keyword>
<dbReference type="GO" id="GO:0016787">
    <property type="term" value="F:hydrolase activity"/>
    <property type="evidence" value="ECO:0007669"/>
    <property type="project" value="UniProtKB-KW"/>
</dbReference>
<dbReference type="GO" id="GO:0016020">
    <property type="term" value="C:membrane"/>
    <property type="evidence" value="ECO:0007669"/>
    <property type="project" value="TreeGrafter"/>
</dbReference>
<protein>
    <recommendedName>
        <fullName evidence="3">AB hydrolase-1 domain-containing protein</fullName>
    </recommendedName>
</protein>
<feature type="domain" description="AB hydrolase-1" evidence="3">
    <location>
        <begin position="96"/>
        <end position="196"/>
    </location>
</feature>
<evidence type="ECO:0000259" key="3">
    <source>
        <dbReference type="Pfam" id="PF00561"/>
    </source>
</evidence>
<organism evidence="4 5">
    <name type="scientific">Odynerus spinipes</name>
    <dbReference type="NCBI Taxonomy" id="1348599"/>
    <lineage>
        <taxon>Eukaryota</taxon>
        <taxon>Metazoa</taxon>
        <taxon>Ecdysozoa</taxon>
        <taxon>Arthropoda</taxon>
        <taxon>Hexapoda</taxon>
        <taxon>Insecta</taxon>
        <taxon>Pterygota</taxon>
        <taxon>Neoptera</taxon>
        <taxon>Endopterygota</taxon>
        <taxon>Hymenoptera</taxon>
        <taxon>Apocrita</taxon>
        <taxon>Aculeata</taxon>
        <taxon>Vespoidea</taxon>
        <taxon>Vespidae</taxon>
        <taxon>Eumeninae</taxon>
        <taxon>Odynerus</taxon>
    </lineage>
</organism>
<sequence>MSAGMDTSQKDESAVCDVNGYKTQGPEEIQIPVPWGFISGKLWGSRDKQPILALHGWQDNAGSFDTLAPLLSSNMPILSIDLPGHGKWWGPRWVQPIVALHGRQDNAGSFDTLSPLLPDDVSILCLDMPGHGLSSHYPKSQYYYVYWDGVVILRRIIKHFKWNKVKLMGHSLGGAISFLYAAAYPDEVDILISLDIASPSVRDITKIATVTGDNIDKFLKYENLTLDNIPCYDYNEMINIVEEAYKGSITKEAAEILMKRGMENSYISGKYYFSRDPRLKVSMLGMLSLEMVLAYASQIKCAYLNIRAVPGMEFETPDHYHKVLDKIKENARKFEYHEVNGQFRKRGCRIEHTTLYALVIIANDSAATTWKMNMNVIRTGERRPYLSLLKLCLATKSIEYTADRKLKKFDVSVFNSSERNNSTIQLLALRDIAVFAIIFIYYYHGFSL</sequence>
<dbReference type="PRINTS" id="PR00111">
    <property type="entry name" value="ABHYDROLASE"/>
</dbReference>
<keyword evidence="5" id="KW-1185">Reference proteome</keyword>
<reference evidence="4" key="1">
    <citation type="submission" date="2021-08" db="EMBL/GenBank/DDBJ databases">
        <authorList>
            <person name="Misof B."/>
            <person name="Oliver O."/>
            <person name="Podsiadlowski L."/>
            <person name="Donath A."/>
            <person name="Peters R."/>
            <person name="Mayer C."/>
            <person name="Rust J."/>
            <person name="Gunkel S."/>
            <person name="Lesny P."/>
            <person name="Martin S."/>
            <person name="Oeyen J.P."/>
            <person name="Petersen M."/>
            <person name="Panagiotis P."/>
            <person name="Wilbrandt J."/>
            <person name="Tanja T."/>
        </authorList>
    </citation>
    <scope>NUCLEOTIDE SEQUENCE</scope>
    <source>
        <strain evidence="4">GBR_01_08_01A</strain>
        <tissue evidence="4">Thorax + abdomen</tissue>
    </source>
</reference>
<evidence type="ECO:0000256" key="2">
    <source>
        <dbReference type="ARBA" id="ARBA00022801"/>
    </source>
</evidence>
<dbReference type="InterPro" id="IPR029058">
    <property type="entry name" value="AB_hydrolase_fold"/>
</dbReference>
<evidence type="ECO:0000313" key="4">
    <source>
        <dbReference type="EMBL" id="KAK2581510.1"/>
    </source>
</evidence>
<proteinExistence type="inferred from homology"/>
<dbReference type="SUPFAM" id="SSF53474">
    <property type="entry name" value="alpha/beta-Hydrolases"/>
    <property type="match status" value="2"/>
</dbReference>
<dbReference type="Gene3D" id="3.40.50.1820">
    <property type="entry name" value="alpha/beta hydrolase"/>
    <property type="match status" value="2"/>
</dbReference>
<evidence type="ECO:0000313" key="5">
    <source>
        <dbReference type="Proteomes" id="UP001258017"/>
    </source>
</evidence>
<reference evidence="4" key="2">
    <citation type="journal article" date="2023" name="Commun. Biol.">
        <title>Intrasexual cuticular hydrocarbon dimorphism in a wasp sheds light on hydrocarbon biosynthesis genes in Hymenoptera.</title>
        <authorList>
            <person name="Moris V.C."/>
            <person name="Podsiadlowski L."/>
            <person name="Martin S."/>
            <person name="Oeyen J.P."/>
            <person name="Donath A."/>
            <person name="Petersen M."/>
            <person name="Wilbrandt J."/>
            <person name="Misof B."/>
            <person name="Liedtke D."/>
            <person name="Thamm M."/>
            <person name="Scheiner R."/>
            <person name="Schmitt T."/>
            <person name="Niehuis O."/>
        </authorList>
    </citation>
    <scope>NUCLEOTIDE SEQUENCE</scope>
    <source>
        <strain evidence="4">GBR_01_08_01A</strain>
    </source>
</reference>
<evidence type="ECO:0000256" key="1">
    <source>
        <dbReference type="ARBA" id="ARBA00008645"/>
    </source>
</evidence>
<dbReference type="PANTHER" id="PTHR43798:SF14">
    <property type="entry name" value="SERINE HYDROLASE-LIKE PROTEIN DDB_G0286239"/>
    <property type="match status" value="1"/>
</dbReference>
<dbReference type="Proteomes" id="UP001258017">
    <property type="component" value="Unassembled WGS sequence"/>
</dbReference>
<comment type="caution">
    <text evidence="4">The sequence shown here is derived from an EMBL/GenBank/DDBJ whole genome shotgun (WGS) entry which is preliminary data.</text>
</comment>
<dbReference type="PANTHER" id="PTHR43798">
    <property type="entry name" value="MONOACYLGLYCEROL LIPASE"/>
    <property type="match status" value="1"/>
</dbReference>